<keyword evidence="3" id="KW-1185">Reference proteome</keyword>
<sequence length="156" mass="17342">MSDLDRLASRAAIQDLYSDKLIAVDKRQEGRLASIWWDDAEWTIEGIGTYKGPEGALDLANNVLWPMFHECIHYGTNLRLEFVSADKVNGIGDVLLLGNLVEGNQSILIAAVFTDEYERRDGVWKFSKRNACTNYFTPLAGIHFAPPGIHFAPSGA</sequence>
<dbReference type="Proteomes" id="UP000052232">
    <property type="component" value="Unassembled WGS sequence"/>
</dbReference>
<organism evidence="2 3">
    <name type="scientific">Sphingobium cupriresistens LL01</name>
    <dbReference type="NCBI Taxonomy" id="1420583"/>
    <lineage>
        <taxon>Bacteria</taxon>
        <taxon>Pseudomonadati</taxon>
        <taxon>Pseudomonadota</taxon>
        <taxon>Alphaproteobacteria</taxon>
        <taxon>Sphingomonadales</taxon>
        <taxon>Sphingomonadaceae</taxon>
        <taxon>Sphingobium</taxon>
    </lineage>
</organism>
<accession>A0A0J7XHD5</accession>
<evidence type="ECO:0000313" key="2">
    <source>
        <dbReference type="EMBL" id="KMS51192.1"/>
    </source>
</evidence>
<comment type="caution">
    <text evidence="2">The sequence shown here is derived from an EMBL/GenBank/DDBJ whole genome shotgun (WGS) entry which is preliminary data.</text>
</comment>
<feature type="domain" description="SnoaL-like" evidence="1">
    <location>
        <begin position="6"/>
        <end position="130"/>
    </location>
</feature>
<evidence type="ECO:0000313" key="3">
    <source>
        <dbReference type="Proteomes" id="UP000052232"/>
    </source>
</evidence>
<name>A0A0J7XHD5_9SPHN</name>
<dbReference type="InterPro" id="IPR037401">
    <property type="entry name" value="SnoaL-like"/>
</dbReference>
<reference evidence="2 3" key="1">
    <citation type="journal article" date="2015" name="G3 (Bethesda)">
        <title>Insights into Ongoing Evolution of the Hexachlorocyclohexane Catabolic Pathway from Comparative Genomics of Ten Sphingomonadaceae Strains.</title>
        <authorList>
            <person name="Pearce S.L."/>
            <person name="Oakeshott J.G."/>
            <person name="Pandey G."/>
        </authorList>
    </citation>
    <scope>NUCLEOTIDE SEQUENCE [LARGE SCALE GENOMIC DNA]</scope>
    <source>
        <strain evidence="2 3">LL01</strain>
    </source>
</reference>
<proteinExistence type="predicted"/>
<dbReference type="Gene3D" id="3.10.450.50">
    <property type="match status" value="1"/>
</dbReference>
<gene>
    <name evidence="2" type="ORF">V473_11220</name>
</gene>
<dbReference type="SUPFAM" id="SSF54427">
    <property type="entry name" value="NTF2-like"/>
    <property type="match status" value="1"/>
</dbReference>
<protein>
    <submittedName>
        <fullName evidence="2">Gamma-hexachlorocyclohexane dehydrochlorinase</fullName>
    </submittedName>
</protein>
<dbReference type="AlphaFoldDB" id="A0A0J7XHD5"/>
<evidence type="ECO:0000259" key="1">
    <source>
        <dbReference type="Pfam" id="PF13577"/>
    </source>
</evidence>
<dbReference type="Pfam" id="PF13577">
    <property type="entry name" value="SnoaL_4"/>
    <property type="match status" value="1"/>
</dbReference>
<dbReference type="PATRIC" id="fig|1420583.3.peg.4538"/>
<dbReference type="GeneID" id="29273457"/>
<dbReference type="InterPro" id="IPR032710">
    <property type="entry name" value="NTF2-like_dom_sf"/>
</dbReference>
<dbReference type="STRING" id="1420583.V473_11220"/>
<dbReference type="RefSeq" id="WP_013040172.1">
    <property type="nucleotide sequence ID" value="NZ_KQ130441.1"/>
</dbReference>
<dbReference type="SMR" id="A0A0J7XHD5"/>
<dbReference type="EMBL" id="JACT01000010">
    <property type="protein sequence ID" value="KMS51192.1"/>
    <property type="molecule type" value="Genomic_DNA"/>
</dbReference>